<dbReference type="PANTHER" id="PTHR43124">
    <property type="entry name" value="PURINE EFFLUX PUMP PBUE"/>
    <property type="match status" value="1"/>
</dbReference>
<evidence type="ECO:0000256" key="4">
    <source>
        <dbReference type="ARBA" id="ARBA00022989"/>
    </source>
</evidence>
<protein>
    <submittedName>
        <fullName evidence="8">MFS transporter</fullName>
    </submittedName>
</protein>
<dbReference type="InterPro" id="IPR011701">
    <property type="entry name" value="MFS"/>
</dbReference>
<dbReference type="InterPro" id="IPR036259">
    <property type="entry name" value="MFS_trans_sf"/>
</dbReference>
<feature type="transmembrane region" description="Helical" evidence="6">
    <location>
        <begin position="367"/>
        <end position="386"/>
    </location>
</feature>
<name>A0ABU2SYS3_9ACTN</name>
<dbReference type="Proteomes" id="UP001180551">
    <property type="component" value="Unassembled WGS sequence"/>
</dbReference>
<comment type="caution">
    <text evidence="8">The sequence shown here is derived from an EMBL/GenBank/DDBJ whole genome shotgun (WGS) entry which is preliminary data.</text>
</comment>
<dbReference type="PANTHER" id="PTHR43124:SF3">
    <property type="entry name" value="CHLORAMPHENICOL EFFLUX PUMP RV0191"/>
    <property type="match status" value="1"/>
</dbReference>
<feature type="transmembrane region" description="Helical" evidence="6">
    <location>
        <begin position="110"/>
        <end position="135"/>
    </location>
</feature>
<evidence type="ECO:0000256" key="6">
    <source>
        <dbReference type="SAM" id="Phobius"/>
    </source>
</evidence>
<evidence type="ECO:0000313" key="9">
    <source>
        <dbReference type="Proteomes" id="UP001180551"/>
    </source>
</evidence>
<feature type="transmembrane region" description="Helical" evidence="6">
    <location>
        <begin position="40"/>
        <end position="64"/>
    </location>
</feature>
<feature type="transmembrane region" description="Helical" evidence="6">
    <location>
        <begin position="85"/>
        <end position="104"/>
    </location>
</feature>
<dbReference type="RefSeq" id="WP_311621610.1">
    <property type="nucleotide sequence ID" value="NZ_JAVRFE010000001.1"/>
</dbReference>
<accession>A0ABU2SYS3</accession>
<feature type="transmembrane region" description="Helical" evidence="6">
    <location>
        <begin position="276"/>
        <end position="296"/>
    </location>
</feature>
<comment type="subcellular location">
    <subcellularLocation>
        <location evidence="1">Cell membrane</location>
        <topology evidence="1">Multi-pass membrane protein</topology>
    </subcellularLocation>
</comment>
<feature type="domain" description="Major facilitator superfamily (MFS) profile" evidence="7">
    <location>
        <begin position="19"/>
        <end position="392"/>
    </location>
</feature>
<feature type="transmembrane region" description="Helical" evidence="6">
    <location>
        <begin position="175"/>
        <end position="193"/>
    </location>
</feature>
<feature type="transmembrane region" description="Helical" evidence="6">
    <location>
        <begin position="302"/>
        <end position="319"/>
    </location>
</feature>
<evidence type="ECO:0000256" key="2">
    <source>
        <dbReference type="ARBA" id="ARBA00022475"/>
    </source>
</evidence>
<proteinExistence type="predicted"/>
<evidence type="ECO:0000256" key="3">
    <source>
        <dbReference type="ARBA" id="ARBA00022692"/>
    </source>
</evidence>
<dbReference type="PROSITE" id="PS50850">
    <property type="entry name" value="MFS"/>
    <property type="match status" value="1"/>
</dbReference>
<sequence length="392" mass="40582">MTTVPTTAPPNSTPLSSRSLRLLRSAGFVSNFDRFCITPMLVLIAAQLGAGMATVVLTASVYFLCYGLMQPVWGLASDRLGRVRVMRLSLTAGAVSALLSALAPDLTFLIMARALAGACFAACVPASLSYVGDVVPAEVRQRPLSDLMTAFSLGTALGTVVAGALAHYAGWRTVFLLPGLVAAYLAHALRHLAEPEREPAGSLLAPFRIVLRSRWMWFVMALALTEGAVLLGFLTYLAPALETRGVPTAVAGAVSALYGAGAMGFAQVVKRLVGRWSPAVLLLVGGAAAAAAYAAAATSRSLPALAVTALLLGGSWSFMHTTLQSWAIAVAPAARATGVAMFGVSLYGGSALASSLTATTAANHDYGQLFLIAMLLTVPLTLAAVVGRGRYR</sequence>
<dbReference type="Gene3D" id="1.20.1250.20">
    <property type="entry name" value="MFS general substrate transporter like domains"/>
    <property type="match status" value="1"/>
</dbReference>
<gene>
    <name evidence="8" type="ORF">RM550_00150</name>
</gene>
<keyword evidence="5 6" id="KW-0472">Membrane</keyword>
<feature type="transmembrane region" description="Helical" evidence="6">
    <location>
        <begin position="147"/>
        <end position="169"/>
    </location>
</feature>
<evidence type="ECO:0000259" key="7">
    <source>
        <dbReference type="PROSITE" id="PS50850"/>
    </source>
</evidence>
<keyword evidence="3 6" id="KW-0812">Transmembrane</keyword>
<keyword evidence="2" id="KW-1003">Cell membrane</keyword>
<organism evidence="8 9">
    <name type="scientific">Streptomyces mooreae</name>
    <dbReference type="NCBI Taxonomy" id="3075523"/>
    <lineage>
        <taxon>Bacteria</taxon>
        <taxon>Bacillati</taxon>
        <taxon>Actinomycetota</taxon>
        <taxon>Actinomycetes</taxon>
        <taxon>Kitasatosporales</taxon>
        <taxon>Streptomycetaceae</taxon>
        <taxon>Streptomyces</taxon>
    </lineage>
</organism>
<evidence type="ECO:0000256" key="1">
    <source>
        <dbReference type="ARBA" id="ARBA00004651"/>
    </source>
</evidence>
<feature type="transmembrane region" description="Helical" evidence="6">
    <location>
        <begin position="326"/>
        <end position="347"/>
    </location>
</feature>
<evidence type="ECO:0000313" key="8">
    <source>
        <dbReference type="EMBL" id="MDT0454149.1"/>
    </source>
</evidence>
<dbReference type="InterPro" id="IPR050189">
    <property type="entry name" value="MFS_Efflux_Transporters"/>
</dbReference>
<reference evidence="8" key="1">
    <citation type="submission" date="2024-05" db="EMBL/GenBank/DDBJ databases">
        <title>30 novel species of actinomycetes from the DSMZ collection.</title>
        <authorList>
            <person name="Nouioui I."/>
        </authorList>
    </citation>
    <scope>NUCLEOTIDE SEQUENCE</scope>
    <source>
        <strain evidence="8">DSM 41527</strain>
    </source>
</reference>
<dbReference type="SUPFAM" id="SSF103473">
    <property type="entry name" value="MFS general substrate transporter"/>
    <property type="match status" value="1"/>
</dbReference>
<keyword evidence="9" id="KW-1185">Reference proteome</keyword>
<dbReference type="EMBL" id="JAVRFE010000001">
    <property type="protein sequence ID" value="MDT0454149.1"/>
    <property type="molecule type" value="Genomic_DNA"/>
</dbReference>
<feature type="transmembrane region" description="Helical" evidence="6">
    <location>
        <begin position="214"/>
        <end position="237"/>
    </location>
</feature>
<dbReference type="InterPro" id="IPR020846">
    <property type="entry name" value="MFS_dom"/>
</dbReference>
<evidence type="ECO:0000256" key="5">
    <source>
        <dbReference type="ARBA" id="ARBA00023136"/>
    </source>
</evidence>
<feature type="transmembrane region" description="Helical" evidence="6">
    <location>
        <begin position="249"/>
        <end position="269"/>
    </location>
</feature>
<keyword evidence="4 6" id="KW-1133">Transmembrane helix</keyword>
<dbReference type="Pfam" id="PF07690">
    <property type="entry name" value="MFS_1"/>
    <property type="match status" value="1"/>
</dbReference>